<gene>
    <name evidence="4" type="ORF">HSCHL_1011</name>
    <name evidence="3" type="ORF">SA87_08460</name>
</gene>
<dbReference type="AlphaFoldDB" id="A0A132N9B6"/>
<organism evidence="3 5">
    <name type="scientific">Hydrogenibacillus schlegelii</name>
    <name type="common">Bacillus schlegelii</name>
    <dbReference type="NCBI Taxonomy" id="1484"/>
    <lineage>
        <taxon>Bacteria</taxon>
        <taxon>Bacillati</taxon>
        <taxon>Bacillota</taxon>
        <taxon>Bacilli</taxon>
        <taxon>Bacillales</taxon>
        <taxon>Bacillales Family X. Incertae Sedis</taxon>
        <taxon>Hydrogenibacillus</taxon>
    </lineage>
</organism>
<name>A0A132N9B6_HYDSH</name>
<dbReference type="Proteomes" id="UP000244180">
    <property type="component" value="Unassembled WGS sequence"/>
</dbReference>
<dbReference type="InterPro" id="IPR005537">
    <property type="entry name" value="RAMP_III_fam"/>
</dbReference>
<reference evidence="3 5" key="1">
    <citation type="submission" date="2015-09" db="EMBL/GenBank/DDBJ databases">
        <title>Draft genome sequence of Hydrogenibacillus schlegelii DSM 2000.</title>
        <authorList>
            <person name="Hemp J."/>
        </authorList>
    </citation>
    <scope>NUCLEOTIDE SEQUENCE [LARGE SCALE GENOMIC DNA]</scope>
    <source>
        <strain evidence="3 5">MA 48</strain>
    </source>
</reference>
<evidence type="ECO:0000313" key="6">
    <source>
        <dbReference type="Proteomes" id="UP000244180"/>
    </source>
</evidence>
<dbReference type="EMBL" id="JXBB01000004">
    <property type="protein sequence ID" value="OAR05169.1"/>
    <property type="molecule type" value="Genomic_DNA"/>
</dbReference>
<dbReference type="InterPro" id="IPR013410">
    <property type="entry name" value="CRISPR-assoc_RAMP_Cmr4"/>
</dbReference>
<evidence type="ECO:0000313" key="4">
    <source>
        <dbReference type="EMBL" id="PTQ51863.1"/>
    </source>
</evidence>
<feature type="domain" description="CRISPR type III-associated protein" evidence="2">
    <location>
        <begin position="10"/>
        <end position="288"/>
    </location>
</feature>
<dbReference type="RefSeq" id="WP_066198741.1">
    <property type="nucleotide sequence ID" value="NZ_CBCSAS010000048.1"/>
</dbReference>
<dbReference type="NCBIfam" id="TIGR02580">
    <property type="entry name" value="cas_RAMP_Cmr4"/>
    <property type="match status" value="1"/>
</dbReference>
<dbReference type="EMBL" id="PEBV01000035">
    <property type="protein sequence ID" value="PTQ51863.1"/>
    <property type="molecule type" value="Genomic_DNA"/>
</dbReference>
<dbReference type="STRING" id="1484.SA87_08460"/>
<protein>
    <submittedName>
        <fullName evidence="4">CRISPR-associated RAMP Cmr4</fullName>
    </submittedName>
    <submittedName>
        <fullName evidence="3">Type III-B CRISPR module RAMP protein Cmr4</fullName>
    </submittedName>
</protein>
<keyword evidence="1" id="KW-0051">Antiviral defense</keyword>
<keyword evidence="5" id="KW-1185">Reference proteome</keyword>
<evidence type="ECO:0000313" key="3">
    <source>
        <dbReference type="EMBL" id="OAR05169.1"/>
    </source>
</evidence>
<reference evidence="4 6" key="2">
    <citation type="submission" date="2017-08" db="EMBL/GenBank/DDBJ databases">
        <title>Burning lignite coal seam in the remote Altai Mountains harbors a hydrogen-driven thermophilic microbial community.</title>
        <authorList>
            <person name="Kadnikov V.V."/>
            <person name="Mardanov A.V."/>
            <person name="Ivasenko D."/>
            <person name="Beletsky A.V."/>
            <person name="Karnachuk O.V."/>
            <person name="Ravin N.V."/>
        </authorList>
    </citation>
    <scope>NUCLEOTIDE SEQUENCE [LARGE SCALE GENOMIC DNA]</scope>
    <source>
        <strain evidence="4">AL33</strain>
    </source>
</reference>
<evidence type="ECO:0000256" key="1">
    <source>
        <dbReference type="ARBA" id="ARBA00023118"/>
    </source>
</evidence>
<dbReference type="PANTHER" id="PTHR36700">
    <property type="entry name" value="CRISPR SYSTEM CMR SUBUNIT CMR4"/>
    <property type="match status" value="1"/>
</dbReference>
<evidence type="ECO:0000259" key="2">
    <source>
        <dbReference type="Pfam" id="PF03787"/>
    </source>
</evidence>
<proteinExistence type="predicted"/>
<dbReference type="Proteomes" id="UP000243024">
    <property type="component" value="Unassembled WGS sequence"/>
</dbReference>
<dbReference type="Pfam" id="PF03787">
    <property type="entry name" value="RAMPs"/>
    <property type="match status" value="1"/>
</dbReference>
<dbReference type="OrthoDB" id="9789361at2"/>
<dbReference type="GO" id="GO:0051607">
    <property type="term" value="P:defense response to virus"/>
    <property type="evidence" value="ECO:0007669"/>
    <property type="project" value="UniProtKB-KW"/>
</dbReference>
<dbReference type="PANTHER" id="PTHR36700:SF1">
    <property type="entry name" value="CRISPR SYSTEM CMR SUBUNIT CMR4"/>
    <property type="match status" value="1"/>
</dbReference>
<accession>A0A132N9B6</accession>
<sequence>MLRGWPLFVHALSPLHAGTGQGVGIIDLPVARERATGLPYLPGSSLKGVLRDACKDPDVRRRLFGPDTAEASEHAGSVVIGDQKLLLFPVRSLWGTFAWATSPFVLRRFRRDLELAEIAKAVPDVPEPASVDEGLVATEEAAIVGKMDPPSEGAAAWIVLEDLDLMPRFSEESRGWATWLAERLFPGDPAMQAFFGERFLVVHDDLFGYLLDTATEVEARVRLDSELKTVVEGGLWYEEALPTESVLSGMLLAMPVKAEADEVLKTIEALTQKPLQLGGKATVGRGLCRVRVVKS</sequence>
<evidence type="ECO:0000313" key="5">
    <source>
        <dbReference type="Proteomes" id="UP000243024"/>
    </source>
</evidence>
<comment type="caution">
    <text evidence="3">The sequence shown here is derived from an EMBL/GenBank/DDBJ whole genome shotgun (WGS) entry which is preliminary data.</text>
</comment>